<gene>
    <name evidence="2" type="ORF">E4U09_003673</name>
</gene>
<reference evidence="2 3" key="1">
    <citation type="journal article" date="2020" name="bioRxiv">
        <title>Whole genome comparisons of ergot fungi reveals the divergence and evolution of species within the genus Claviceps are the result of varying mechanisms driving genome evolution and host range expansion.</title>
        <authorList>
            <person name="Wyka S.A."/>
            <person name="Mondo S.J."/>
            <person name="Liu M."/>
            <person name="Dettman J."/>
            <person name="Nalam V."/>
            <person name="Broders K.D."/>
        </authorList>
    </citation>
    <scope>NUCLEOTIDE SEQUENCE [LARGE SCALE GENOMIC DNA]</scope>
    <source>
        <strain evidence="2 3">Clav52</strain>
    </source>
</reference>
<dbReference type="EMBL" id="SRRH01000295">
    <property type="protein sequence ID" value="KAG6291867.1"/>
    <property type="molecule type" value="Genomic_DNA"/>
</dbReference>
<evidence type="ECO:0000259" key="1">
    <source>
        <dbReference type="PROSITE" id="PS50097"/>
    </source>
</evidence>
<sequence length="280" mass="31322">MGRRTSSRGVQKSKNVKNASNLQVSKPEGIFTSQPFKFVVGEAKTEFLLHSALVASKSEALGRLINGGFVEGQQGFVVLEDEDAKTVAAFAEFIYTGDYQLSFDFPAQSDSELEDPSHEVWPHPENEYLLEFLDGKADHGADYEISSEPEDDPAARPLIIGSMTADYSEFFIAHAKVFIFADYYGVVELMNLSIDRLYNALRVFRLSSERIGDILALVRFCYERPSPNRLKKLVLSYSAAIIDPDVSESVAQSFQELWKERGDFAADMAWLLACRLMADT</sequence>
<proteinExistence type="predicted"/>
<dbReference type="SUPFAM" id="SSF54695">
    <property type="entry name" value="POZ domain"/>
    <property type="match status" value="1"/>
</dbReference>
<dbReference type="AlphaFoldDB" id="A0A9P7U081"/>
<dbReference type="CDD" id="cd18186">
    <property type="entry name" value="BTB_POZ_ZBTB_KLHL-like"/>
    <property type="match status" value="1"/>
</dbReference>
<comment type="caution">
    <text evidence="2">The sequence shown here is derived from an EMBL/GenBank/DDBJ whole genome shotgun (WGS) entry which is preliminary data.</text>
</comment>
<dbReference type="PANTHER" id="PTHR47843">
    <property type="entry name" value="BTB DOMAIN-CONTAINING PROTEIN-RELATED"/>
    <property type="match status" value="1"/>
</dbReference>
<keyword evidence="3" id="KW-1185">Reference proteome</keyword>
<dbReference type="PROSITE" id="PS50097">
    <property type="entry name" value="BTB"/>
    <property type="match status" value="1"/>
</dbReference>
<name>A0A9P7U081_9HYPO</name>
<feature type="domain" description="BTB" evidence="1">
    <location>
        <begin position="34"/>
        <end position="103"/>
    </location>
</feature>
<organism evidence="2 3">
    <name type="scientific">Claviceps aff. purpurea</name>
    <dbReference type="NCBI Taxonomy" id="1967640"/>
    <lineage>
        <taxon>Eukaryota</taxon>
        <taxon>Fungi</taxon>
        <taxon>Dikarya</taxon>
        <taxon>Ascomycota</taxon>
        <taxon>Pezizomycotina</taxon>
        <taxon>Sordariomycetes</taxon>
        <taxon>Hypocreomycetidae</taxon>
        <taxon>Hypocreales</taxon>
        <taxon>Clavicipitaceae</taxon>
        <taxon>Claviceps</taxon>
    </lineage>
</organism>
<dbReference type="InterPro" id="IPR000210">
    <property type="entry name" value="BTB/POZ_dom"/>
</dbReference>
<dbReference type="Proteomes" id="UP000707071">
    <property type="component" value="Unassembled WGS sequence"/>
</dbReference>
<protein>
    <recommendedName>
        <fullName evidence="1">BTB domain-containing protein</fullName>
    </recommendedName>
</protein>
<evidence type="ECO:0000313" key="2">
    <source>
        <dbReference type="EMBL" id="KAG6291867.1"/>
    </source>
</evidence>
<dbReference type="InterPro" id="IPR011333">
    <property type="entry name" value="SKP1/BTB/POZ_sf"/>
</dbReference>
<accession>A0A9P7U081</accession>
<evidence type="ECO:0000313" key="3">
    <source>
        <dbReference type="Proteomes" id="UP000707071"/>
    </source>
</evidence>
<dbReference type="Gene3D" id="3.30.710.10">
    <property type="entry name" value="Potassium Channel Kv1.1, Chain A"/>
    <property type="match status" value="1"/>
</dbReference>
<dbReference type="PANTHER" id="PTHR47843:SF2">
    <property type="entry name" value="BTB DOMAIN-CONTAINING PROTEIN"/>
    <property type="match status" value="1"/>
</dbReference>